<reference evidence="2" key="1">
    <citation type="submission" date="2020-01" db="EMBL/GenBank/DDBJ databases">
        <title>Phosphoaccumulans saitamaens gen. nov., sp. nov., a polyphosphate accumulating bacterium isolated from surface river water.</title>
        <authorList>
            <person name="Watanabe K."/>
            <person name="Suda W."/>
        </authorList>
    </citation>
    <scope>NUCLEOTIDE SEQUENCE [LARGE SCALE GENOMIC DNA]</scope>
    <source>
        <strain evidence="2">ICHIAU1</strain>
    </source>
</reference>
<dbReference type="AlphaFoldDB" id="A0A679IDY7"/>
<protein>
    <submittedName>
        <fullName evidence="1">Uncharacterized protein</fullName>
    </submittedName>
</protein>
<keyword evidence="2" id="KW-1185">Reference proteome</keyword>
<accession>A0A679IDY7</accession>
<evidence type="ECO:0000313" key="2">
    <source>
        <dbReference type="Proteomes" id="UP000463961"/>
    </source>
</evidence>
<dbReference type="Proteomes" id="UP000463961">
    <property type="component" value="Chromosome"/>
</dbReference>
<organism evidence="1 2">
    <name type="scientific">Fluviibacter phosphoraccumulans</name>
    <dbReference type="NCBI Taxonomy" id="1751046"/>
    <lineage>
        <taxon>Bacteria</taxon>
        <taxon>Pseudomonadati</taxon>
        <taxon>Pseudomonadota</taxon>
        <taxon>Betaproteobacteria</taxon>
        <taxon>Rhodocyclales</taxon>
        <taxon>Fluviibacteraceae</taxon>
        <taxon>Fluviibacter</taxon>
    </lineage>
</organism>
<dbReference type="EMBL" id="AP022345">
    <property type="protein sequence ID" value="BBU70047.1"/>
    <property type="molecule type" value="Genomic_DNA"/>
</dbReference>
<name>A0A679IDY7_9RHOO</name>
<proteinExistence type="predicted"/>
<dbReference type="RefSeq" id="WP_162049319.1">
    <property type="nucleotide sequence ID" value="NZ_AP019011.1"/>
</dbReference>
<sequence>MTGRYTFAEVKVALDGVDLSKPEAIHGLGRVQSMLEAIEFPNDEIGKKILLVLRSAAQKLCDDLVRIHRGDKE</sequence>
<evidence type="ECO:0000313" key="1">
    <source>
        <dbReference type="EMBL" id="BBU70047.1"/>
    </source>
</evidence>
<gene>
    <name evidence="1" type="ORF">ICHIAU1_23300</name>
</gene>